<keyword evidence="1" id="KW-0472">Membrane</keyword>
<feature type="transmembrane region" description="Helical" evidence="1">
    <location>
        <begin position="78"/>
        <end position="98"/>
    </location>
</feature>
<accession>A0A4Q9GP80</accession>
<protein>
    <submittedName>
        <fullName evidence="2">YggT family protein</fullName>
    </submittedName>
</protein>
<evidence type="ECO:0000256" key="1">
    <source>
        <dbReference type="SAM" id="Phobius"/>
    </source>
</evidence>
<comment type="caution">
    <text evidence="2">The sequence shown here is derived from an EMBL/GenBank/DDBJ whole genome shotgun (WGS) entry which is preliminary data.</text>
</comment>
<keyword evidence="1" id="KW-0812">Transmembrane</keyword>
<proteinExistence type="predicted"/>
<dbReference type="RefSeq" id="WP_130980666.1">
    <property type="nucleotide sequence ID" value="NZ_SISG01000001.1"/>
</dbReference>
<dbReference type="AlphaFoldDB" id="A0A4Q9GP80"/>
<evidence type="ECO:0000313" key="3">
    <source>
        <dbReference type="Proteomes" id="UP000294194"/>
    </source>
</evidence>
<dbReference type="Pfam" id="PF02325">
    <property type="entry name" value="CCB3_YggT"/>
    <property type="match status" value="1"/>
</dbReference>
<dbReference type="InterPro" id="IPR003425">
    <property type="entry name" value="CCB3/YggT"/>
</dbReference>
<dbReference type="GO" id="GO:0016020">
    <property type="term" value="C:membrane"/>
    <property type="evidence" value="ECO:0007669"/>
    <property type="project" value="InterPro"/>
</dbReference>
<sequence length="99" mass="11077">MQPVALVASIIYFAITIFIVFMWVRFGFDLAANYARQWRPKGAVLVIAETVYAVTDPPVKAVRRVVPPVRLGGVSIDFSWSIVLLLAIILSYIVFGFMN</sequence>
<dbReference type="EMBL" id="SISG01000001">
    <property type="protein sequence ID" value="TBN56556.1"/>
    <property type="molecule type" value="Genomic_DNA"/>
</dbReference>
<feature type="transmembrane region" description="Helical" evidence="1">
    <location>
        <begin position="6"/>
        <end position="26"/>
    </location>
</feature>
<gene>
    <name evidence="2" type="ORF">EYE40_03615</name>
</gene>
<organism evidence="2 3">
    <name type="scientific">Glaciihabitans arcticus</name>
    <dbReference type="NCBI Taxonomy" id="2668039"/>
    <lineage>
        <taxon>Bacteria</taxon>
        <taxon>Bacillati</taxon>
        <taxon>Actinomycetota</taxon>
        <taxon>Actinomycetes</taxon>
        <taxon>Micrococcales</taxon>
        <taxon>Microbacteriaceae</taxon>
        <taxon>Glaciihabitans</taxon>
    </lineage>
</organism>
<keyword evidence="1" id="KW-1133">Transmembrane helix</keyword>
<evidence type="ECO:0000313" key="2">
    <source>
        <dbReference type="EMBL" id="TBN56556.1"/>
    </source>
</evidence>
<dbReference type="Proteomes" id="UP000294194">
    <property type="component" value="Unassembled WGS sequence"/>
</dbReference>
<keyword evidence="3" id="KW-1185">Reference proteome</keyword>
<name>A0A4Q9GP80_9MICO</name>
<reference evidence="3" key="1">
    <citation type="submission" date="2019-02" db="EMBL/GenBank/DDBJ databases">
        <title>Glaciihabitans arcticus sp. nov., a psychrotolerant bacterium isolated from polar soil.</title>
        <authorList>
            <person name="Dahal R.H."/>
        </authorList>
    </citation>
    <scope>NUCLEOTIDE SEQUENCE [LARGE SCALE GENOMIC DNA]</scope>
    <source>
        <strain evidence="3">RP-3-7</strain>
    </source>
</reference>